<dbReference type="AlphaFoldDB" id="A0A4Y2VKD4"/>
<evidence type="ECO:0000256" key="1">
    <source>
        <dbReference type="SAM" id="MobiDB-lite"/>
    </source>
</evidence>
<evidence type="ECO:0000313" key="2">
    <source>
        <dbReference type="EMBL" id="GBO25759.1"/>
    </source>
</evidence>
<gene>
    <name evidence="2" type="ORF">AVEN_100080_1</name>
</gene>
<evidence type="ECO:0000313" key="3">
    <source>
        <dbReference type="Proteomes" id="UP000499080"/>
    </source>
</evidence>
<dbReference type="OrthoDB" id="6470313at2759"/>
<dbReference type="Proteomes" id="UP000499080">
    <property type="component" value="Unassembled WGS sequence"/>
</dbReference>
<comment type="caution">
    <text evidence="2">The sequence shown here is derived from an EMBL/GenBank/DDBJ whole genome shotgun (WGS) entry which is preliminary data.</text>
</comment>
<feature type="region of interest" description="Disordered" evidence="1">
    <location>
        <begin position="1"/>
        <end position="20"/>
    </location>
</feature>
<dbReference type="EMBL" id="BGPR01048735">
    <property type="protein sequence ID" value="GBO25759.1"/>
    <property type="molecule type" value="Genomic_DNA"/>
</dbReference>
<proteinExistence type="predicted"/>
<sequence length="238" mass="26696">MGRGGLVVSEGGDCPPSPLDSPPLVTDYASPVACALSYRTVTRLVKALRSARNETADLHHPPPIPQHQIDILTGLIDRLWTVRELPVEVGLNHQMVWHILKKLQILGRCAALINKQHLFNGILRLSSLIGNLWTVQELPVEVGLSHQMVWHILKKWQMLGRSAAFINKQHLANGILRLSGVIDRLWTVRELPVEVGVSHQMAWHILKKWQMLGRSAAFINKQHLSNGILRLSGVIDRL</sequence>
<accession>A0A4Y2VKD4</accession>
<keyword evidence="3" id="KW-1185">Reference proteome</keyword>
<name>A0A4Y2VKD4_ARAVE</name>
<protein>
    <submittedName>
        <fullName evidence="2">Uncharacterized protein</fullName>
    </submittedName>
</protein>
<organism evidence="2 3">
    <name type="scientific">Araneus ventricosus</name>
    <name type="common">Orbweaver spider</name>
    <name type="synonym">Epeira ventricosa</name>
    <dbReference type="NCBI Taxonomy" id="182803"/>
    <lineage>
        <taxon>Eukaryota</taxon>
        <taxon>Metazoa</taxon>
        <taxon>Ecdysozoa</taxon>
        <taxon>Arthropoda</taxon>
        <taxon>Chelicerata</taxon>
        <taxon>Arachnida</taxon>
        <taxon>Araneae</taxon>
        <taxon>Araneomorphae</taxon>
        <taxon>Entelegynae</taxon>
        <taxon>Araneoidea</taxon>
        <taxon>Araneidae</taxon>
        <taxon>Araneus</taxon>
    </lineage>
</organism>
<reference evidence="2 3" key="1">
    <citation type="journal article" date="2019" name="Sci. Rep.">
        <title>Orb-weaving spider Araneus ventricosus genome elucidates the spidroin gene catalogue.</title>
        <authorList>
            <person name="Kono N."/>
            <person name="Nakamura H."/>
            <person name="Ohtoshi R."/>
            <person name="Moran D.A.P."/>
            <person name="Shinohara A."/>
            <person name="Yoshida Y."/>
            <person name="Fujiwara M."/>
            <person name="Mori M."/>
            <person name="Tomita M."/>
            <person name="Arakawa K."/>
        </authorList>
    </citation>
    <scope>NUCLEOTIDE SEQUENCE [LARGE SCALE GENOMIC DNA]</scope>
</reference>